<sequence>ELKKYELASLCIHQLAEMDEESFTSQPVQQALIQSFCQNHNKAIECLHEVTATQPEPSMFVILGKIQMKAKKTKDAVRSFKEAMKLLMTSEKILPNTFEAAEMYYLTGLCHMEQKMLLRARDAFSTAIRLHSSYPDAFYQRGLCRMQLRQAKCIRDFNRALALCPSHFQAYMGRAAYYGSKGRYSKAILNCNEALKILPNSVQAYFYRGTLKYQNKTFKAAVEDLSKTIDLNKTCILAYYNRAICYHQIQDFRKALKDYGILLLLELSNEIAFKVLINRGLLHLELCDYANACEDFKEATLLSPDDSQIFQAIGICYHRLHEFEEAVRSFDQVLKLDPVSVDAYIGRGNSYMENGHEAGCKQAQKDFLRAIHLNPKCIKARICLGYNLQALGKLQRAWRQFTVAICIDPKCHAAYDGRASVCLQMGDTFAAFQDTNVAIKLTTTARLLTNRGVINELMGYLPCAMKDYQEAISVDPNYALAYFNAANIYFHNRQFSQAYCYYSKVLQLDAKNESAVMNRAITNMLLNNIEEAKEDFEKAICLCPSSAAVYFNRANLYNRLKQYELAEKDISTALSIQPNDALMYKFRADIRDKLGFSKEAVEDYKQAISMEEQIDSM</sequence>
<evidence type="ECO:0000256" key="3">
    <source>
        <dbReference type="PROSITE-ProRule" id="PRU00339"/>
    </source>
</evidence>
<proteinExistence type="predicted"/>
<feature type="repeat" description="TPR" evidence="3">
    <location>
        <begin position="479"/>
        <end position="512"/>
    </location>
</feature>
<feature type="non-terminal residue" evidence="4">
    <location>
        <position position="1"/>
    </location>
</feature>
<feature type="repeat" description="TPR" evidence="3">
    <location>
        <begin position="168"/>
        <end position="201"/>
    </location>
</feature>
<feature type="repeat" description="TPR" evidence="3">
    <location>
        <begin position="307"/>
        <end position="340"/>
    </location>
</feature>
<organism evidence="4 5">
    <name type="scientific">Tyto alba</name>
    <name type="common">Barn owl</name>
    <dbReference type="NCBI Taxonomy" id="56313"/>
    <lineage>
        <taxon>Eukaryota</taxon>
        <taxon>Metazoa</taxon>
        <taxon>Chordata</taxon>
        <taxon>Craniata</taxon>
        <taxon>Vertebrata</taxon>
        <taxon>Euteleostomi</taxon>
        <taxon>Archelosauria</taxon>
        <taxon>Archosauria</taxon>
        <taxon>Dinosauria</taxon>
        <taxon>Saurischia</taxon>
        <taxon>Theropoda</taxon>
        <taxon>Coelurosauria</taxon>
        <taxon>Aves</taxon>
        <taxon>Neognathae</taxon>
        <taxon>Neoaves</taxon>
        <taxon>Telluraves</taxon>
        <taxon>Strigiformes</taxon>
        <taxon>Tytonidae</taxon>
        <taxon>Tyto</taxon>
    </lineage>
</organism>
<feature type="repeat" description="TPR" evidence="3">
    <location>
        <begin position="273"/>
        <end position="306"/>
    </location>
</feature>
<gene>
    <name evidence="4" type="ORF">N341_10579</name>
</gene>
<dbReference type="PROSITE" id="PS50005">
    <property type="entry name" value="TPR"/>
    <property type="match status" value="7"/>
</dbReference>
<feature type="non-terminal residue" evidence="4">
    <location>
        <position position="617"/>
    </location>
</feature>
<dbReference type="Proteomes" id="UP000054190">
    <property type="component" value="Unassembled WGS sequence"/>
</dbReference>
<dbReference type="Pfam" id="PF13181">
    <property type="entry name" value="TPR_8"/>
    <property type="match status" value="2"/>
</dbReference>
<dbReference type="Pfam" id="PF00515">
    <property type="entry name" value="TPR_1"/>
    <property type="match status" value="1"/>
</dbReference>
<accession>A0A093ELM8</accession>
<feature type="repeat" description="TPR" evidence="3">
    <location>
        <begin position="547"/>
        <end position="580"/>
    </location>
</feature>
<keyword evidence="5" id="KW-1185">Reference proteome</keyword>
<dbReference type="PANTHER" id="PTHR44858">
    <property type="entry name" value="TETRATRICOPEPTIDE REPEAT PROTEIN 6"/>
    <property type="match status" value="1"/>
</dbReference>
<evidence type="ECO:0000313" key="4">
    <source>
        <dbReference type="EMBL" id="KFV43736.1"/>
    </source>
</evidence>
<dbReference type="AlphaFoldDB" id="A0A093ELM8"/>
<protein>
    <submittedName>
        <fullName evidence="4">Tetratricopeptide repeat protein 6</fullName>
    </submittedName>
</protein>
<feature type="repeat" description="TPR" evidence="3">
    <location>
        <begin position="513"/>
        <end position="546"/>
    </location>
</feature>
<keyword evidence="1" id="KW-0677">Repeat</keyword>
<feature type="repeat" description="TPR" evidence="3">
    <location>
        <begin position="445"/>
        <end position="478"/>
    </location>
</feature>
<dbReference type="SUPFAM" id="SSF48452">
    <property type="entry name" value="TPR-like"/>
    <property type="match status" value="2"/>
</dbReference>
<dbReference type="PROSITE" id="PS50293">
    <property type="entry name" value="TPR_REGION"/>
    <property type="match status" value="1"/>
</dbReference>
<evidence type="ECO:0000313" key="5">
    <source>
        <dbReference type="Proteomes" id="UP000054190"/>
    </source>
</evidence>
<evidence type="ECO:0000256" key="1">
    <source>
        <dbReference type="ARBA" id="ARBA00022737"/>
    </source>
</evidence>
<dbReference type="InterPro" id="IPR011990">
    <property type="entry name" value="TPR-like_helical_dom_sf"/>
</dbReference>
<keyword evidence="2 3" id="KW-0802">TPR repeat</keyword>
<dbReference type="InterPro" id="IPR050498">
    <property type="entry name" value="Ycf3"/>
</dbReference>
<dbReference type="PANTHER" id="PTHR44858:SF1">
    <property type="entry name" value="UDP-N-ACETYLGLUCOSAMINE--PEPTIDE N-ACETYLGLUCOSAMINYLTRANSFERASE SPINDLY-RELATED"/>
    <property type="match status" value="1"/>
</dbReference>
<dbReference type="Pfam" id="PF13431">
    <property type="entry name" value="TPR_17"/>
    <property type="match status" value="1"/>
</dbReference>
<reference evidence="4 5" key="1">
    <citation type="submission" date="2014-04" db="EMBL/GenBank/DDBJ databases">
        <title>Genome evolution of avian class.</title>
        <authorList>
            <person name="Zhang G."/>
            <person name="Li C."/>
        </authorList>
    </citation>
    <scope>NUCLEOTIDE SEQUENCE [LARGE SCALE GENOMIC DNA]</scope>
    <source>
        <strain evidence="4">BGI_N341</strain>
    </source>
</reference>
<name>A0A093ELM8_TYTAL</name>
<dbReference type="Gene3D" id="1.25.40.10">
    <property type="entry name" value="Tetratricopeptide repeat domain"/>
    <property type="match status" value="6"/>
</dbReference>
<dbReference type="SMART" id="SM00028">
    <property type="entry name" value="TPR"/>
    <property type="match status" value="14"/>
</dbReference>
<dbReference type="EMBL" id="KK371509">
    <property type="protein sequence ID" value="KFV43736.1"/>
    <property type="molecule type" value="Genomic_DNA"/>
</dbReference>
<evidence type="ECO:0000256" key="2">
    <source>
        <dbReference type="ARBA" id="ARBA00022803"/>
    </source>
</evidence>
<dbReference type="Pfam" id="PF13432">
    <property type="entry name" value="TPR_16"/>
    <property type="match status" value="1"/>
</dbReference>
<dbReference type="InterPro" id="IPR019734">
    <property type="entry name" value="TPR_rpt"/>
</dbReference>